<dbReference type="GO" id="GO:0045490">
    <property type="term" value="P:pectin catabolic process"/>
    <property type="evidence" value="ECO:0007669"/>
    <property type="project" value="TreeGrafter"/>
</dbReference>
<evidence type="ECO:0000256" key="9">
    <source>
        <dbReference type="ARBA" id="ARBA00034074"/>
    </source>
</evidence>
<evidence type="ECO:0000256" key="10">
    <source>
        <dbReference type="RuleBase" id="RU361169"/>
    </source>
</evidence>
<dbReference type="InterPro" id="IPR011050">
    <property type="entry name" value="Pectin_lyase_fold/virulence"/>
</dbReference>
<evidence type="ECO:0000313" key="13">
    <source>
        <dbReference type="Proteomes" id="UP001162060"/>
    </source>
</evidence>
<accession>A0AAV1T788</accession>
<dbReference type="SMART" id="SM00710">
    <property type="entry name" value="PbH1"/>
    <property type="match status" value="6"/>
</dbReference>
<keyword evidence="4" id="KW-0677">Repeat</keyword>
<comment type="similarity">
    <text evidence="1 10">Belongs to the glycosyl hydrolase 28 family.</text>
</comment>
<dbReference type="InterPro" id="IPR006626">
    <property type="entry name" value="PbH1"/>
</dbReference>
<dbReference type="GO" id="GO:0005576">
    <property type="term" value="C:extracellular region"/>
    <property type="evidence" value="ECO:0007669"/>
    <property type="project" value="TreeGrafter"/>
</dbReference>
<evidence type="ECO:0000256" key="5">
    <source>
        <dbReference type="ARBA" id="ARBA00022801"/>
    </source>
</evidence>
<dbReference type="Pfam" id="PF00295">
    <property type="entry name" value="Glyco_hydro_28"/>
    <property type="match status" value="1"/>
</dbReference>
<keyword evidence="7 10" id="KW-0326">Glycosidase</keyword>
<keyword evidence="5 10" id="KW-0378">Hydrolase</keyword>
<evidence type="ECO:0000256" key="3">
    <source>
        <dbReference type="ARBA" id="ARBA00022729"/>
    </source>
</evidence>
<proteinExistence type="inferred from homology"/>
<evidence type="ECO:0000313" key="12">
    <source>
        <dbReference type="EMBL" id="CAK7906582.1"/>
    </source>
</evidence>
<dbReference type="EC" id="3.2.1.15" evidence="2"/>
<comment type="catalytic activity">
    <reaction evidence="9">
        <text>(1,4-alpha-D-galacturonosyl)n+m + H2O = (1,4-alpha-D-galacturonosyl)n + (1,4-alpha-D-galacturonosyl)m.</text>
        <dbReference type="EC" id="3.2.1.15"/>
    </reaction>
</comment>
<dbReference type="InterPro" id="IPR000743">
    <property type="entry name" value="Glyco_hydro_28"/>
</dbReference>
<protein>
    <recommendedName>
        <fullName evidence="2">endo-polygalacturonase</fullName>
        <ecNumber evidence="2">3.2.1.15</ecNumber>
    </recommendedName>
</protein>
<dbReference type="Gene3D" id="2.160.20.10">
    <property type="entry name" value="Single-stranded right-handed beta-helix, Pectin lyase-like"/>
    <property type="match status" value="1"/>
</dbReference>
<gene>
    <name evidence="12" type="ORF">PM001_LOCUS3361</name>
</gene>
<dbReference type="InterPro" id="IPR012334">
    <property type="entry name" value="Pectin_lyas_fold"/>
</dbReference>
<dbReference type="Proteomes" id="UP001162060">
    <property type="component" value="Unassembled WGS sequence"/>
</dbReference>
<evidence type="ECO:0000256" key="1">
    <source>
        <dbReference type="ARBA" id="ARBA00008834"/>
    </source>
</evidence>
<dbReference type="InterPro" id="IPR050434">
    <property type="entry name" value="Glycosyl_hydrlase_28"/>
</dbReference>
<comment type="caution">
    <text evidence="12">The sequence shown here is derived from an EMBL/GenBank/DDBJ whole genome shotgun (WGS) entry which is preliminary data.</text>
</comment>
<keyword evidence="3 11" id="KW-0732">Signal</keyword>
<evidence type="ECO:0000256" key="4">
    <source>
        <dbReference type="ARBA" id="ARBA00022737"/>
    </source>
</evidence>
<keyword evidence="8" id="KW-0961">Cell wall biogenesis/degradation</keyword>
<sequence>MKIFPSALTAILLFTVATDGSPNVRTLAESKNKNLIQLGPQNPMQQDQQSSPITITSSSGNSCNLTGTYKKGTDISSCSSITIDSLSVPGGVTLDLTRAKRGAIIEFKGTTTFGTQQWNGPLVMVSGTDLTVKGSGTLDGQGAWYWKQGPSITRPVFFRLQSVVTSKVSGFTIKNMPYRTFSVVTCKNTVIAGITIDSRAGNGIAKNTDGFDLSKNDGVTITGCTIYNQDDCLAMQSSTNTVFSFNYCYGTHGISIGSLGGLAVDASTTVRGLTVEGNTIINSDNGLRIKTISNMKGLIADVKYINNKVQNVRYAIAFHSDYNRAMGRYLGKPNSQVQITGVTVSGLTGTAGNLYDIKVNPNVVSNWIFQAVDVQASVKGTTVGMPNSLNM</sequence>
<organism evidence="12 13">
    <name type="scientific">Peronospora matthiolae</name>
    <dbReference type="NCBI Taxonomy" id="2874970"/>
    <lineage>
        <taxon>Eukaryota</taxon>
        <taxon>Sar</taxon>
        <taxon>Stramenopiles</taxon>
        <taxon>Oomycota</taxon>
        <taxon>Peronosporomycetes</taxon>
        <taxon>Peronosporales</taxon>
        <taxon>Peronosporaceae</taxon>
        <taxon>Peronospora</taxon>
    </lineage>
</organism>
<evidence type="ECO:0000256" key="7">
    <source>
        <dbReference type="ARBA" id="ARBA00023295"/>
    </source>
</evidence>
<dbReference type="PANTHER" id="PTHR31884">
    <property type="entry name" value="POLYGALACTURONASE"/>
    <property type="match status" value="1"/>
</dbReference>
<evidence type="ECO:0000256" key="11">
    <source>
        <dbReference type="SAM" id="SignalP"/>
    </source>
</evidence>
<dbReference type="AlphaFoldDB" id="A0AAV1T788"/>
<feature type="chain" id="PRO_5043673725" description="endo-polygalacturonase" evidence="11">
    <location>
        <begin position="21"/>
        <end position="391"/>
    </location>
</feature>
<keyword evidence="6" id="KW-1015">Disulfide bond</keyword>
<evidence type="ECO:0000256" key="6">
    <source>
        <dbReference type="ARBA" id="ARBA00023157"/>
    </source>
</evidence>
<reference evidence="12" key="1">
    <citation type="submission" date="2024-01" db="EMBL/GenBank/DDBJ databases">
        <authorList>
            <person name="Webb A."/>
        </authorList>
    </citation>
    <scope>NUCLEOTIDE SEQUENCE</scope>
    <source>
        <strain evidence="12">Pm1</strain>
    </source>
</reference>
<evidence type="ECO:0000256" key="8">
    <source>
        <dbReference type="ARBA" id="ARBA00023316"/>
    </source>
</evidence>
<dbReference type="PANTHER" id="PTHR31884:SF1">
    <property type="entry name" value="POLYGALACTURONASE"/>
    <property type="match status" value="1"/>
</dbReference>
<dbReference type="GO" id="GO:0004650">
    <property type="term" value="F:polygalacturonase activity"/>
    <property type="evidence" value="ECO:0007669"/>
    <property type="project" value="UniProtKB-EC"/>
</dbReference>
<feature type="signal peptide" evidence="11">
    <location>
        <begin position="1"/>
        <end position="20"/>
    </location>
</feature>
<dbReference type="GO" id="GO:0071555">
    <property type="term" value="P:cell wall organization"/>
    <property type="evidence" value="ECO:0007669"/>
    <property type="project" value="UniProtKB-KW"/>
</dbReference>
<dbReference type="EMBL" id="CAKLBY020000031">
    <property type="protein sequence ID" value="CAK7906582.1"/>
    <property type="molecule type" value="Genomic_DNA"/>
</dbReference>
<dbReference type="FunFam" id="2.160.20.10:FF:000002">
    <property type="entry name" value="Endopolygalacturonase D"/>
    <property type="match status" value="1"/>
</dbReference>
<evidence type="ECO:0000256" key="2">
    <source>
        <dbReference type="ARBA" id="ARBA00012736"/>
    </source>
</evidence>
<dbReference type="SUPFAM" id="SSF51126">
    <property type="entry name" value="Pectin lyase-like"/>
    <property type="match status" value="1"/>
</dbReference>
<name>A0AAV1T788_9STRA</name>